<keyword evidence="2" id="KW-1185">Reference proteome</keyword>
<evidence type="ECO:0000313" key="1">
    <source>
        <dbReference type="EMBL" id="EEU38007.1"/>
    </source>
</evidence>
<dbReference type="InterPro" id="IPR036770">
    <property type="entry name" value="Ankyrin_rpt-contain_sf"/>
</dbReference>
<dbReference type="VEuPathDB" id="FungiDB:NECHADRAFT_84397"/>
<name>C7ZCZ9_FUSV7</name>
<dbReference type="HOGENOM" id="CLU_1147444_0_0_1"/>
<dbReference type="InParanoid" id="C7ZCZ9"/>
<dbReference type="KEGG" id="nhe:NECHADRAFT_84397"/>
<reference evidence="1 2" key="1">
    <citation type="journal article" date="2009" name="PLoS Genet.">
        <title>The genome of Nectria haematococca: contribution of supernumerary chromosomes to gene expansion.</title>
        <authorList>
            <person name="Coleman J.J."/>
            <person name="Rounsley S.D."/>
            <person name="Rodriguez-Carres M."/>
            <person name="Kuo A."/>
            <person name="Wasmann C.C."/>
            <person name="Grimwood J."/>
            <person name="Schmutz J."/>
            <person name="Taga M."/>
            <person name="White G.J."/>
            <person name="Zhou S."/>
            <person name="Schwartz D.C."/>
            <person name="Freitag M."/>
            <person name="Ma L.J."/>
            <person name="Danchin E.G."/>
            <person name="Henrissat B."/>
            <person name="Coutinho P.M."/>
            <person name="Nelson D.R."/>
            <person name="Straney D."/>
            <person name="Napoli C.A."/>
            <person name="Barker B.M."/>
            <person name="Gribskov M."/>
            <person name="Rep M."/>
            <person name="Kroken S."/>
            <person name="Molnar I."/>
            <person name="Rensing C."/>
            <person name="Kennell J.C."/>
            <person name="Zamora J."/>
            <person name="Farman M.L."/>
            <person name="Selker E.U."/>
            <person name="Salamov A."/>
            <person name="Shapiro H."/>
            <person name="Pangilinan J."/>
            <person name="Lindquist E."/>
            <person name="Lamers C."/>
            <person name="Grigoriev I.V."/>
            <person name="Geiser D.M."/>
            <person name="Covert S.F."/>
            <person name="Temporini E."/>
            <person name="Vanetten H.D."/>
        </authorList>
    </citation>
    <scope>NUCLEOTIDE SEQUENCE [LARGE SCALE GENOMIC DNA]</scope>
    <source>
        <strain evidence="2">ATCC MYA-4622 / CBS 123669 / FGSC 9596 / NRRL 45880 / 77-13-4</strain>
    </source>
</reference>
<organism evidence="1 2">
    <name type="scientific">Fusarium vanettenii (strain ATCC MYA-4622 / CBS 123669 / FGSC 9596 / NRRL 45880 / 77-13-4)</name>
    <name type="common">Fusarium solani subsp. pisi</name>
    <dbReference type="NCBI Taxonomy" id="660122"/>
    <lineage>
        <taxon>Eukaryota</taxon>
        <taxon>Fungi</taxon>
        <taxon>Dikarya</taxon>
        <taxon>Ascomycota</taxon>
        <taxon>Pezizomycotina</taxon>
        <taxon>Sordariomycetes</taxon>
        <taxon>Hypocreomycetidae</taxon>
        <taxon>Hypocreales</taxon>
        <taxon>Nectriaceae</taxon>
        <taxon>Fusarium</taxon>
        <taxon>Fusarium solani species complex</taxon>
        <taxon>Fusarium vanettenii</taxon>
    </lineage>
</organism>
<dbReference type="OrthoDB" id="194358at2759"/>
<sequence length="242" mass="27749">MIQSHAFGTTEMIQEQVALVPGSAIAFEAATSEHRNRDRLTTLPHEILLEIYRLLLTFADKSHFSLASKYLHQIFEKHLYESAGKSLGWLPMFLAARQGNILTLNKCKKFGAPVDIFWDSEDDFKARASPEIQHGISPLEEAITNHRGEAVEWLLVQGASPNNYKRYYSPLIGAHWMHENIIACLSIDQYRTHPDSPFMRELRRRAENASRILDLLRGAGAVPSRVEAAWYRPSYRRKVKIY</sequence>
<gene>
    <name evidence="1" type="ORF">NECHADRAFT_84397</name>
</gene>
<dbReference type="CDD" id="cd09917">
    <property type="entry name" value="F-box_SF"/>
    <property type="match status" value="1"/>
</dbReference>
<protein>
    <recommendedName>
        <fullName evidence="3">F-box domain-containing protein</fullName>
    </recommendedName>
</protein>
<dbReference type="GeneID" id="9670007"/>
<dbReference type="eggNOG" id="ENOG502R9U5">
    <property type="taxonomic scope" value="Eukaryota"/>
</dbReference>
<evidence type="ECO:0008006" key="3">
    <source>
        <dbReference type="Google" id="ProtNLM"/>
    </source>
</evidence>
<dbReference type="AlphaFoldDB" id="C7ZCZ9"/>
<evidence type="ECO:0000313" key="2">
    <source>
        <dbReference type="Proteomes" id="UP000005206"/>
    </source>
</evidence>
<dbReference type="SUPFAM" id="SSF48403">
    <property type="entry name" value="Ankyrin repeat"/>
    <property type="match status" value="1"/>
</dbReference>
<dbReference type="Gene3D" id="1.25.40.20">
    <property type="entry name" value="Ankyrin repeat-containing domain"/>
    <property type="match status" value="1"/>
</dbReference>
<dbReference type="Proteomes" id="UP000005206">
    <property type="component" value="Chromosome 9"/>
</dbReference>
<accession>C7ZCZ9</accession>
<proteinExistence type="predicted"/>
<dbReference type="EMBL" id="GG698919">
    <property type="protein sequence ID" value="EEU38007.1"/>
    <property type="molecule type" value="Genomic_DNA"/>
</dbReference>
<dbReference type="RefSeq" id="XP_003043720.1">
    <property type="nucleotide sequence ID" value="XM_003043674.1"/>
</dbReference>